<evidence type="ECO:0000313" key="3">
    <source>
        <dbReference type="Proteomes" id="UP001281410"/>
    </source>
</evidence>
<feature type="transmembrane region" description="Helical" evidence="1">
    <location>
        <begin position="12"/>
        <end position="34"/>
    </location>
</feature>
<reference evidence="2" key="1">
    <citation type="journal article" date="2023" name="Plant J.">
        <title>Genome sequences and population genomics provide insights into the demographic history, inbreeding, and mutation load of two 'living fossil' tree species of Dipteronia.</title>
        <authorList>
            <person name="Feng Y."/>
            <person name="Comes H.P."/>
            <person name="Chen J."/>
            <person name="Zhu S."/>
            <person name="Lu R."/>
            <person name="Zhang X."/>
            <person name="Li P."/>
            <person name="Qiu J."/>
            <person name="Olsen K.M."/>
            <person name="Qiu Y."/>
        </authorList>
    </citation>
    <scope>NUCLEOTIDE SEQUENCE</scope>
    <source>
        <strain evidence="2">NBL</strain>
    </source>
</reference>
<keyword evidence="1" id="KW-1133">Transmembrane helix</keyword>
<keyword evidence="1" id="KW-0812">Transmembrane</keyword>
<organism evidence="2 3">
    <name type="scientific">Dipteronia sinensis</name>
    <dbReference type="NCBI Taxonomy" id="43782"/>
    <lineage>
        <taxon>Eukaryota</taxon>
        <taxon>Viridiplantae</taxon>
        <taxon>Streptophyta</taxon>
        <taxon>Embryophyta</taxon>
        <taxon>Tracheophyta</taxon>
        <taxon>Spermatophyta</taxon>
        <taxon>Magnoliopsida</taxon>
        <taxon>eudicotyledons</taxon>
        <taxon>Gunneridae</taxon>
        <taxon>Pentapetalae</taxon>
        <taxon>rosids</taxon>
        <taxon>malvids</taxon>
        <taxon>Sapindales</taxon>
        <taxon>Sapindaceae</taxon>
        <taxon>Hippocastanoideae</taxon>
        <taxon>Acereae</taxon>
        <taxon>Dipteronia</taxon>
    </lineage>
</organism>
<dbReference type="Proteomes" id="UP001281410">
    <property type="component" value="Unassembled WGS sequence"/>
</dbReference>
<comment type="caution">
    <text evidence="2">The sequence shown here is derived from an EMBL/GenBank/DDBJ whole genome shotgun (WGS) entry which is preliminary data.</text>
</comment>
<sequence length="213" mass="24895">MPTWLYDLLFRYPWLFPFFFCYPYLCFLIMFAMVQCVRMCRPDIGANQIPRYREYPDLPAWVNNVTDRMLKWHCALFKCFNCPDWDSSLIESTSITSRDQEILASESGGSSLQPQSQSTLEPNCNLEVVSEEANNYQHVICVDDCEHETYSLQNLVTRLWDWFCAPFKCFYDPDKDRSSSSYSQLPNECEKRANESAFITSTESGGQHIINIE</sequence>
<proteinExistence type="predicted"/>
<dbReference type="AlphaFoldDB" id="A0AAD9ZN59"/>
<keyword evidence="1" id="KW-0472">Membrane</keyword>
<keyword evidence="3" id="KW-1185">Reference proteome</keyword>
<protein>
    <submittedName>
        <fullName evidence="2">Uncharacterized protein</fullName>
    </submittedName>
</protein>
<name>A0AAD9ZN59_9ROSI</name>
<evidence type="ECO:0000313" key="2">
    <source>
        <dbReference type="EMBL" id="KAK3184329.1"/>
    </source>
</evidence>
<evidence type="ECO:0000256" key="1">
    <source>
        <dbReference type="SAM" id="Phobius"/>
    </source>
</evidence>
<accession>A0AAD9ZN59</accession>
<dbReference type="EMBL" id="JANJYJ010000010">
    <property type="protein sequence ID" value="KAK3184329.1"/>
    <property type="molecule type" value="Genomic_DNA"/>
</dbReference>
<gene>
    <name evidence="2" type="ORF">Dsin_031615</name>
</gene>